<keyword evidence="12" id="KW-1185">Reference proteome</keyword>
<keyword evidence="4" id="KW-0808">Transferase</keyword>
<sequence>MHAAPSPPAPGTASWPAWVAVLAHGIGYWLLLVLGFLHWHVATGLLFLVLWLLPRRQWPAVIVVTIVVRCLNGMLVGWRNGVEGGFLHYWHDAGSFLLGNFAEPFLAIAGVALLCRANVRPLALASVAGIERFLAAALVAAALLAGKDLAYVLNEGSVSDLRLALLVDTQRLGTDVSLLAFFFVKNLLGHFIGMLLVVPLGAWCVEARHRRGSRRILGEAMMLAPFFIGLLVLVALARDSNALAELLRMLVLVAVVVFSMRHGWRGAALSLWSASTLIALEDHLGFAAQWPVWLQLFIAIAGAMALMFGATVDGLRQQAGELAQAKRHQLRLAEELHEAALRNLKVEERERHRLAGELHDEFGQNLAALQTHLKLSAPDLAAAGRVGVVDRLLEITRLMQQNIGRVLDSLRPAALDELGLFGAIDRGSLRRLAEDAGLVFETRLEGDARLLARLNPVYRVAAFRVAQEAITNVVRHARASRCTLRLRVSARDGQLCLFLDIRDDGQGRVEQIRPGNGMSGLQDRVLALGGRLVISQRKPGLRVHAMLRQPLRR</sequence>
<name>A0A091BQU9_9GAMM</name>
<dbReference type="GO" id="GO:0016020">
    <property type="term" value="C:membrane"/>
    <property type="evidence" value="ECO:0007669"/>
    <property type="project" value="InterPro"/>
</dbReference>
<reference evidence="11 12" key="1">
    <citation type="submission" date="2013-09" db="EMBL/GenBank/DDBJ databases">
        <title>Genome sequencing of Arenimonas metalli.</title>
        <authorList>
            <person name="Chen F."/>
            <person name="Wang G."/>
        </authorList>
    </citation>
    <scope>NUCLEOTIDE SEQUENCE [LARGE SCALE GENOMIC DNA]</scope>
    <source>
        <strain evidence="11 12">CF5-1</strain>
    </source>
</reference>
<feature type="transmembrane region" description="Helical" evidence="9">
    <location>
        <begin position="26"/>
        <end position="53"/>
    </location>
</feature>
<dbReference type="GO" id="GO:0000155">
    <property type="term" value="F:phosphorelay sensor kinase activity"/>
    <property type="evidence" value="ECO:0007669"/>
    <property type="project" value="InterPro"/>
</dbReference>
<feature type="transmembrane region" description="Helical" evidence="9">
    <location>
        <begin position="60"/>
        <end position="78"/>
    </location>
</feature>
<dbReference type="SUPFAM" id="SSF55874">
    <property type="entry name" value="ATPase domain of HSP90 chaperone/DNA topoisomerase II/histidine kinase"/>
    <property type="match status" value="1"/>
</dbReference>
<evidence type="ECO:0000256" key="3">
    <source>
        <dbReference type="ARBA" id="ARBA00022553"/>
    </source>
</evidence>
<feature type="transmembrane region" description="Helical" evidence="9">
    <location>
        <begin position="292"/>
        <end position="312"/>
    </location>
</feature>
<comment type="catalytic activity">
    <reaction evidence="1">
        <text>ATP + protein L-histidine = ADP + protein N-phospho-L-histidine.</text>
        <dbReference type="EC" id="2.7.13.3"/>
    </reaction>
</comment>
<keyword evidence="9" id="KW-0472">Membrane</keyword>
<dbReference type="InterPro" id="IPR011712">
    <property type="entry name" value="Sig_transdc_His_kin_sub3_dim/P"/>
</dbReference>
<evidence type="ECO:0000256" key="9">
    <source>
        <dbReference type="SAM" id="Phobius"/>
    </source>
</evidence>
<dbReference type="eggNOG" id="COG3851">
    <property type="taxonomic scope" value="Bacteria"/>
</dbReference>
<keyword evidence="6" id="KW-0418">Kinase</keyword>
<feature type="transmembrane region" description="Helical" evidence="9">
    <location>
        <begin position="187"/>
        <end position="205"/>
    </location>
</feature>
<dbReference type="EMBL" id="AVCK01000014">
    <property type="protein sequence ID" value="KFN46700.1"/>
    <property type="molecule type" value="Genomic_DNA"/>
</dbReference>
<dbReference type="Pfam" id="PF07730">
    <property type="entry name" value="HisKA_3"/>
    <property type="match status" value="1"/>
</dbReference>
<evidence type="ECO:0000256" key="6">
    <source>
        <dbReference type="ARBA" id="ARBA00022777"/>
    </source>
</evidence>
<keyword evidence="7" id="KW-0067">ATP-binding</keyword>
<dbReference type="RefSeq" id="WP_034211719.1">
    <property type="nucleotide sequence ID" value="NZ_AVCK01000014.1"/>
</dbReference>
<dbReference type="STRING" id="1384056.N787_09875"/>
<comment type="caution">
    <text evidence="11">The sequence shown here is derived from an EMBL/GenBank/DDBJ whole genome shotgun (WGS) entry which is preliminary data.</text>
</comment>
<dbReference type="GO" id="GO:0005524">
    <property type="term" value="F:ATP binding"/>
    <property type="evidence" value="ECO:0007669"/>
    <property type="project" value="UniProtKB-KW"/>
</dbReference>
<keyword evidence="5" id="KW-0547">Nucleotide-binding</keyword>
<feature type="transmembrane region" description="Helical" evidence="9">
    <location>
        <begin position="217"/>
        <end position="236"/>
    </location>
</feature>
<feature type="transmembrane region" description="Helical" evidence="9">
    <location>
        <begin position="122"/>
        <end position="145"/>
    </location>
</feature>
<evidence type="ECO:0000256" key="2">
    <source>
        <dbReference type="ARBA" id="ARBA00012438"/>
    </source>
</evidence>
<dbReference type="AlphaFoldDB" id="A0A091BQU9"/>
<keyword evidence="3" id="KW-0597">Phosphoprotein</keyword>
<dbReference type="CDD" id="cd16917">
    <property type="entry name" value="HATPase_UhpB-NarQ-NarX-like"/>
    <property type="match status" value="1"/>
</dbReference>
<evidence type="ECO:0000259" key="10">
    <source>
        <dbReference type="Pfam" id="PF07730"/>
    </source>
</evidence>
<evidence type="ECO:0000313" key="11">
    <source>
        <dbReference type="EMBL" id="KFN46700.1"/>
    </source>
</evidence>
<keyword evidence="8" id="KW-0902">Two-component regulatory system</keyword>
<evidence type="ECO:0000256" key="1">
    <source>
        <dbReference type="ARBA" id="ARBA00000085"/>
    </source>
</evidence>
<dbReference type="InterPro" id="IPR036890">
    <property type="entry name" value="HATPase_C_sf"/>
</dbReference>
<dbReference type="PANTHER" id="PTHR24421">
    <property type="entry name" value="NITRATE/NITRITE SENSOR PROTEIN NARX-RELATED"/>
    <property type="match status" value="1"/>
</dbReference>
<dbReference type="InterPro" id="IPR050482">
    <property type="entry name" value="Sensor_HK_TwoCompSys"/>
</dbReference>
<evidence type="ECO:0000256" key="5">
    <source>
        <dbReference type="ARBA" id="ARBA00022741"/>
    </source>
</evidence>
<dbReference type="GO" id="GO:0046983">
    <property type="term" value="F:protein dimerization activity"/>
    <property type="evidence" value="ECO:0007669"/>
    <property type="project" value="InterPro"/>
</dbReference>
<dbReference type="PATRIC" id="fig|1384056.3.peg.1198"/>
<dbReference type="Gene3D" id="3.30.565.10">
    <property type="entry name" value="Histidine kinase-like ATPase, C-terminal domain"/>
    <property type="match status" value="1"/>
</dbReference>
<keyword evidence="9" id="KW-0812">Transmembrane</keyword>
<feature type="domain" description="Signal transduction histidine kinase subgroup 3 dimerisation and phosphoacceptor" evidence="10">
    <location>
        <begin position="350"/>
        <end position="414"/>
    </location>
</feature>
<feature type="transmembrane region" description="Helical" evidence="9">
    <location>
        <begin position="98"/>
        <end position="115"/>
    </location>
</feature>
<evidence type="ECO:0000256" key="4">
    <source>
        <dbReference type="ARBA" id="ARBA00022679"/>
    </source>
</evidence>
<dbReference type="OrthoDB" id="9797605at2"/>
<dbReference type="EC" id="2.7.13.3" evidence="2"/>
<organism evidence="11 12">
    <name type="scientific">Arenimonas metalli CF5-1</name>
    <dbReference type="NCBI Taxonomy" id="1384056"/>
    <lineage>
        <taxon>Bacteria</taxon>
        <taxon>Pseudomonadati</taxon>
        <taxon>Pseudomonadota</taxon>
        <taxon>Gammaproteobacteria</taxon>
        <taxon>Lysobacterales</taxon>
        <taxon>Lysobacteraceae</taxon>
        <taxon>Arenimonas</taxon>
    </lineage>
</organism>
<dbReference type="PANTHER" id="PTHR24421:SF10">
    <property type="entry name" value="NITRATE_NITRITE SENSOR PROTEIN NARQ"/>
    <property type="match status" value="1"/>
</dbReference>
<proteinExistence type="predicted"/>
<evidence type="ECO:0000313" key="12">
    <source>
        <dbReference type="Proteomes" id="UP000029393"/>
    </source>
</evidence>
<dbReference type="Gene3D" id="1.20.5.1930">
    <property type="match status" value="1"/>
</dbReference>
<accession>A0A091BQU9</accession>
<keyword evidence="9" id="KW-1133">Transmembrane helix</keyword>
<dbReference type="Proteomes" id="UP000029393">
    <property type="component" value="Unassembled WGS sequence"/>
</dbReference>
<evidence type="ECO:0000256" key="7">
    <source>
        <dbReference type="ARBA" id="ARBA00022840"/>
    </source>
</evidence>
<protein>
    <recommendedName>
        <fullName evidence="2">histidine kinase</fullName>
        <ecNumber evidence="2">2.7.13.3</ecNumber>
    </recommendedName>
</protein>
<gene>
    <name evidence="11" type="ORF">N787_09875</name>
</gene>
<evidence type="ECO:0000256" key="8">
    <source>
        <dbReference type="ARBA" id="ARBA00023012"/>
    </source>
</evidence>